<keyword evidence="2" id="KW-1185">Reference proteome</keyword>
<gene>
    <name evidence="1" type="ORF">Pint_26492</name>
</gene>
<proteinExistence type="predicted"/>
<protein>
    <submittedName>
        <fullName evidence="1">Uncharacterized protein</fullName>
    </submittedName>
</protein>
<accession>A0ACC0YGY3</accession>
<dbReference type="EMBL" id="CM047742">
    <property type="protein sequence ID" value="KAJ0035127.1"/>
    <property type="molecule type" value="Genomic_DNA"/>
</dbReference>
<organism evidence="1 2">
    <name type="scientific">Pistacia integerrima</name>
    <dbReference type="NCBI Taxonomy" id="434235"/>
    <lineage>
        <taxon>Eukaryota</taxon>
        <taxon>Viridiplantae</taxon>
        <taxon>Streptophyta</taxon>
        <taxon>Embryophyta</taxon>
        <taxon>Tracheophyta</taxon>
        <taxon>Spermatophyta</taxon>
        <taxon>Magnoliopsida</taxon>
        <taxon>eudicotyledons</taxon>
        <taxon>Gunneridae</taxon>
        <taxon>Pentapetalae</taxon>
        <taxon>rosids</taxon>
        <taxon>malvids</taxon>
        <taxon>Sapindales</taxon>
        <taxon>Anacardiaceae</taxon>
        <taxon>Pistacia</taxon>
    </lineage>
</organism>
<comment type="caution">
    <text evidence="1">The sequence shown here is derived from an EMBL/GenBank/DDBJ whole genome shotgun (WGS) entry which is preliminary data.</text>
</comment>
<evidence type="ECO:0000313" key="1">
    <source>
        <dbReference type="EMBL" id="KAJ0035127.1"/>
    </source>
</evidence>
<evidence type="ECO:0000313" key="2">
    <source>
        <dbReference type="Proteomes" id="UP001163603"/>
    </source>
</evidence>
<name>A0ACC0YGY3_9ROSI</name>
<dbReference type="Proteomes" id="UP001163603">
    <property type="component" value="Chromosome 7"/>
</dbReference>
<sequence length="78" mass="8831">MINIKLVLDHQTLHYKLITSPEFNQQTLQTINTANSIRSSLQNSSLNFHQSLITSPECNQQTLQTLSKLLQSDAFTTV</sequence>
<reference evidence="2" key="1">
    <citation type="journal article" date="2023" name="G3 (Bethesda)">
        <title>Genome assembly and association tests identify interacting loci associated with vigor, precocity, and sex in interspecific pistachio rootstocks.</title>
        <authorList>
            <person name="Palmer W."/>
            <person name="Jacygrad E."/>
            <person name="Sagayaradj S."/>
            <person name="Cavanaugh K."/>
            <person name="Han R."/>
            <person name="Bertier L."/>
            <person name="Beede B."/>
            <person name="Kafkas S."/>
            <person name="Golino D."/>
            <person name="Preece J."/>
            <person name="Michelmore R."/>
        </authorList>
    </citation>
    <scope>NUCLEOTIDE SEQUENCE [LARGE SCALE GENOMIC DNA]</scope>
</reference>